<dbReference type="KEGG" id="psuf:A1sIA56_03295"/>
<dbReference type="InterPro" id="IPR026881">
    <property type="entry name" value="WYL_dom"/>
</dbReference>
<sequence>MCYHDVDVQQRVPTVSRKSERLVNLTIALLATKRWLTKSQIFNTVDGYEGEPDAMERMFERDKDDLRNLGITIEVGTFDPLFEDEVGYRIRPENYRTDISSITPRELSLISVATQAWQGAVLDSTALSALVKLKSLGIDSDFDSIPAITPTLHNSDSNFLAVINAIAQRQVISFSYLGPELDSDNRALEPYGVGTKSGHWYVAGRDLDRKEQRLFRLDRFHSEVKAQGKAGSYEIPQDFLMKEVLAAPETSQIATLKVRRGKAHSLRLKATSVEDGDDWSEITVPFIDEAELINEVLWHGTDVVVISPRSARESTISALEEIVRIHG</sequence>
<dbReference type="AlphaFoldDB" id="A0A249KGK6"/>
<protein>
    <submittedName>
        <fullName evidence="3">Proteasome accessory factor B</fullName>
    </submittedName>
</protein>
<dbReference type="Pfam" id="PF13280">
    <property type="entry name" value="WYL"/>
    <property type="match status" value="1"/>
</dbReference>
<evidence type="ECO:0000259" key="2">
    <source>
        <dbReference type="Pfam" id="PF25583"/>
    </source>
</evidence>
<keyword evidence="3" id="KW-0647">Proteasome</keyword>
<keyword evidence="4" id="KW-1185">Reference proteome</keyword>
<feature type="domain" description="WYL" evidence="1">
    <location>
        <begin position="159"/>
        <end position="221"/>
    </location>
</feature>
<reference evidence="3 4" key="1">
    <citation type="submission" date="2016-07" db="EMBL/GenBank/DDBJ databases">
        <title>High microdiversification within the ubiquitous acI lineage of Actinobacteria.</title>
        <authorList>
            <person name="Neuenschwander S.M."/>
            <person name="Salcher M."/>
            <person name="Ghai R."/>
            <person name="Pernthaler J."/>
        </authorList>
    </citation>
    <scope>NUCLEOTIDE SEQUENCE [LARGE SCALE GENOMIC DNA]</scope>
    <source>
        <strain evidence="3">MMS-IA-56</strain>
    </source>
</reference>
<dbReference type="PROSITE" id="PS52050">
    <property type="entry name" value="WYL"/>
    <property type="match status" value="1"/>
</dbReference>
<gene>
    <name evidence="3" type="ORF">A1sIA56_03295</name>
</gene>
<dbReference type="PANTHER" id="PTHR34580">
    <property type="match status" value="1"/>
</dbReference>
<evidence type="ECO:0000313" key="4">
    <source>
        <dbReference type="Proteomes" id="UP000217215"/>
    </source>
</evidence>
<organism evidence="3 4">
    <name type="scientific">Candidatus Planktophila sulfonica</name>
    <dbReference type="NCBI Taxonomy" id="1884904"/>
    <lineage>
        <taxon>Bacteria</taxon>
        <taxon>Bacillati</taxon>
        <taxon>Actinomycetota</taxon>
        <taxon>Actinomycetes</taxon>
        <taxon>Candidatus Nanopelagicales</taxon>
        <taxon>Candidatus Nanopelagicaceae</taxon>
        <taxon>Candidatus Planktophila</taxon>
    </lineage>
</organism>
<evidence type="ECO:0000313" key="3">
    <source>
        <dbReference type="EMBL" id="ASY15938.1"/>
    </source>
</evidence>
<name>A0A249KGK6_9ACTN</name>
<dbReference type="GO" id="GO:0000502">
    <property type="term" value="C:proteasome complex"/>
    <property type="evidence" value="ECO:0007669"/>
    <property type="project" value="UniProtKB-KW"/>
</dbReference>
<feature type="domain" description="WCX" evidence="2">
    <location>
        <begin position="254"/>
        <end position="322"/>
    </location>
</feature>
<dbReference type="Pfam" id="PF25583">
    <property type="entry name" value="WCX"/>
    <property type="match status" value="1"/>
</dbReference>
<proteinExistence type="predicted"/>
<dbReference type="InterPro" id="IPR057727">
    <property type="entry name" value="WCX_dom"/>
</dbReference>
<dbReference type="EMBL" id="CP016773">
    <property type="protein sequence ID" value="ASY15938.1"/>
    <property type="molecule type" value="Genomic_DNA"/>
</dbReference>
<dbReference type="OrthoDB" id="3268930at2"/>
<evidence type="ECO:0000259" key="1">
    <source>
        <dbReference type="Pfam" id="PF13280"/>
    </source>
</evidence>
<accession>A0A249KGK6</accession>
<dbReference type="Proteomes" id="UP000217215">
    <property type="component" value="Chromosome"/>
</dbReference>
<dbReference type="PANTHER" id="PTHR34580:SF3">
    <property type="entry name" value="PROTEIN PAFB"/>
    <property type="match status" value="1"/>
</dbReference>
<dbReference type="InterPro" id="IPR051534">
    <property type="entry name" value="CBASS_pafABC_assoc_protein"/>
</dbReference>